<evidence type="ECO:0000313" key="2">
    <source>
        <dbReference type="EMBL" id="XCH45188.1"/>
    </source>
</evidence>
<dbReference type="EMBL" id="PP931174">
    <property type="protein sequence ID" value="XCH45188.1"/>
    <property type="molecule type" value="Genomic_DNA"/>
</dbReference>
<reference evidence="2" key="1">
    <citation type="submission" date="2024-06" db="EMBL/GenBank/DDBJ databases">
        <authorList>
            <person name="Ashkenazi R."/>
            <person name="Lipszyc R.R."/>
            <person name="Braunstein R."/>
            <person name="Yerushalmy O."/>
            <person name="Alkalay-Oren S."/>
            <person name="Coppenhagn-Glazer S."/>
            <person name="Hazan R."/>
        </authorList>
    </citation>
    <scope>NUCLEOTIDE SEQUENCE</scope>
</reference>
<keyword evidence="1" id="KW-0812">Transmembrane</keyword>
<protein>
    <submittedName>
        <fullName evidence="2">Uncharacterized protein</fullName>
    </submittedName>
</protein>
<accession>A0AAU8GS25</accession>
<proteinExistence type="predicted"/>
<feature type="transmembrane region" description="Helical" evidence="1">
    <location>
        <begin position="6"/>
        <end position="28"/>
    </location>
</feature>
<name>A0AAU8GS25_9VIRU</name>
<sequence length="70" mass="7902">MIFLNIILAIFLLYFMCLLFGAGANITYMGTIYLRDGDTVRGWIVIISGIVLILTLFFITIYGGILWTSM</sequence>
<feature type="transmembrane region" description="Helical" evidence="1">
    <location>
        <begin position="40"/>
        <end position="67"/>
    </location>
</feature>
<keyword evidence="1" id="KW-0472">Membrane</keyword>
<organism evidence="2">
    <name type="scientific">Mammaliicoccus phage MSShimriz1</name>
    <dbReference type="NCBI Taxonomy" id="3230127"/>
    <lineage>
        <taxon>Viruses</taxon>
    </lineage>
</organism>
<evidence type="ECO:0000256" key="1">
    <source>
        <dbReference type="SAM" id="Phobius"/>
    </source>
</evidence>
<keyword evidence="1" id="KW-1133">Transmembrane helix</keyword>